<accession>A0A0E9TK78</accession>
<name>A0A0E9TK78_ANGAN</name>
<dbReference type="EMBL" id="GBXM01054576">
    <property type="protein sequence ID" value="JAH54001.1"/>
    <property type="molecule type" value="Transcribed_RNA"/>
</dbReference>
<reference evidence="1" key="1">
    <citation type="submission" date="2014-11" db="EMBL/GenBank/DDBJ databases">
        <authorList>
            <person name="Amaro Gonzalez C."/>
        </authorList>
    </citation>
    <scope>NUCLEOTIDE SEQUENCE</scope>
</reference>
<reference evidence="1" key="2">
    <citation type="journal article" date="2015" name="Fish Shellfish Immunol.">
        <title>Early steps in the European eel (Anguilla anguilla)-Vibrio vulnificus interaction in the gills: Role of the RtxA13 toxin.</title>
        <authorList>
            <person name="Callol A."/>
            <person name="Pajuelo D."/>
            <person name="Ebbesson L."/>
            <person name="Teles M."/>
            <person name="MacKenzie S."/>
            <person name="Amaro C."/>
        </authorList>
    </citation>
    <scope>NUCLEOTIDE SEQUENCE</scope>
</reference>
<protein>
    <submittedName>
        <fullName evidence="1">Uncharacterized protein</fullName>
    </submittedName>
</protein>
<organism evidence="1">
    <name type="scientific">Anguilla anguilla</name>
    <name type="common">European freshwater eel</name>
    <name type="synonym">Muraena anguilla</name>
    <dbReference type="NCBI Taxonomy" id="7936"/>
    <lineage>
        <taxon>Eukaryota</taxon>
        <taxon>Metazoa</taxon>
        <taxon>Chordata</taxon>
        <taxon>Craniata</taxon>
        <taxon>Vertebrata</taxon>
        <taxon>Euteleostomi</taxon>
        <taxon>Actinopterygii</taxon>
        <taxon>Neopterygii</taxon>
        <taxon>Teleostei</taxon>
        <taxon>Anguilliformes</taxon>
        <taxon>Anguillidae</taxon>
        <taxon>Anguilla</taxon>
    </lineage>
</organism>
<sequence length="10" mass="1185">MHNLTQLDTI</sequence>
<proteinExistence type="predicted"/>
<evidence type="ECO:0000313" key="1">
    <source>
        <dbReference type="EMBL" id="JAH54001.1"/>
    </source>
</evidence>